<name>A0ABU0J5N6_9HYPH</name>
<dbReference type="PANTHER" id="PTHR42941:SF1">
    <property type="entry name" value="SLL1037 PROTEIN"/>
    <property type="match status" value="1"/>
</dbReference>
<sequence length="418" mass="44403">MRVAAAVVLGCLVGLLPATGRAAGQGSVLPLPNVERTREEVNRIRANMVGLVSGATGGVYAQIGYDLMRLLDDRDGGSLRVAANLGTGGVNNLDDLRNRPGVDFAIIQGDVVQAYGAEPRFEEFRQRLRYVSRLHTEYVHVIARRDIAARAGGTICALKGERVNAGGIRSGSALTVVNLFNRALGLGVVIDDSTSTQEGLDQLETGKVAAVIFVVGRGAPVFANDRTARRFAEGLEWLTIPATVLKDGCGAAPAIDVLAEQPYEAAQLTSRDYPQLIEAGGAVDTLGVPSVLVAYEFPSGPRADAGRTFIERFFQQAPDPRSGVGRAGGGFSSNWCGIDLALPVKGWARHKAAQAWLDAHPGAPTRIDCAAARPSFCSSNDALAAEWADRARTANPPLAPQSPQFLTEFMAFRQRECP</sequence>
<dbReference type="EMBL" id="JAUSVX010000004">
    <property type="protein sequence ID" value="MDQ0469563.1"/>
    <property type="molecule type" value="Genomic_DNA"/>
</dbReference>
<keyword evidence="3" id="KW-1185">Reference proteome</keyword>
<protein>
    <submittedName>
        <fullName evidence="2">TRAP-type uncharacterized transport system substrate-binding protein</fullName>
    </submittedName>
</protein>
<keyword evidence="1" id="KW-0732">Signal</keyword>
<reference evidence="2 3" key="1">
    <citation type="submission" date="2023-07" db="EMBL/GenBank/DDBJ databases">
        <title>Genomic Encyclopedia of Type Strains, Phase IV (KMG-IV): sequencing the most valuable type-strain genomes for metagenomic binning, comparative biology and taxonomic classification.</title>
        <authorList>
            <person name="Goeker M."/>
        </authorList>
    </citation>
    <scope>NUCLEOTIDE SEQUENCE [LARGE SCALE GENOMIC DNA]</scope>
    <source>
        <strain evidence="2 3">DSM 19619</strain>
    </source>
</reference>
<dbReference type="InterPro" id="IPR011852">
    <property type="entry name" value="TRAP_TAXI"/>
</dbReference>
<evidence type="ECO:0000256" key="1">
    <source>
        <dbReference type="SAM" id="SignalP"/>
    </source>
</evidence>
<evidence type="ECO:0000313" key="2">
    <source>
        <dbReference type="EMBL" id="MDQ0469563.1"/>
    </source>
</evidence>
<dbReference type="RefSeq" id="WP_307272394.1">
    <property type="nucleotide sequence ID" value="NZ_JAUSVX010000004.1"/>
</dbReference>
<dbReference type="Gene3D" id="3.40.190.10">
    <property type="entry name" value="Periplasmic binding protein-like II"/>
    <property type="match status" value="1"/>
</dbReference>
<comment type="caution">
    <text evidence="2">The sequence shown here is derived from an EMBL/GenBank/DDBJ whole genome shotgun (WGS) entry which is preliminary data.</text>
</comment>
<dbReference type="PROSITE" id="PS50890">
    <property type="entry name" value="PUA"/>
    <property type="match status" value="1"/>
</dbReference>
<proteinExistence type="predicted"/>
<dbReference type="PANTHER" id="PTHR42941">
    <property type="entry name" value="SLL1037 PROTEIN"/>
    <property type="match status" value="1"/>
</dbReference>
<dbReference type="Pfam" id="PF16868">
    <property type="entry name" value="NMT1_3"/>
    <property type="match status" value="1"/>
</dbReference>
<gene>
    <name evidence="2" type="ORF">QO011_002579</name>
</gene>
<feature type="signal peptide" evidence="1">
    <location>
        <begin position="1"/>
        <end position="22"/>
    </location>
</feature>
<accession>A0ABU0J5N6</accession>
<organism evidence="2 3">
    <name type="scientific">Labrys wisconsinensis</name>
    <dbReference type="NCBI Taxonomy" id="425677"/>
    <lineage>
        <taxon>Bacteria</taxon>
        <taxon>Pseudomonadati</taxon>
        <taxon>Pseudomonadota</taxon>
        <taxon>Alphaproteobacteria</taxon>
        <taxon>Hyphomicrobiales</taxon>
        <taxon>Xanthobacteraceae</taxon>
        <taxon>Labrys</taxon>
    </lineage>
</organism>
<dbReference type="Proteomes" id="UP001242480">
    <property type="component" value="Unassembled WGS sequence"/>
</dbReference>
<dbReference type="SUPFAM" id="SSF53850">
    <property type="entry name" value="Periplasmic binding protein-like II"/>
    <property type="match status" value="1"/>
</dbReference>
<feature type="chain" id="PRO_5045370618" evidence="1">
    <location>
        <begin position="23"/>
        <end position="418"/>
    </location>
</feature>
<evidence type="ECO:0000313" key="3">
    <source>
        <dbReference type="Proteomes" id="UP001242480"/>
    </source>
</evidence>